<evidence type="ECO:0000259" key="2">
    <source>
        <dbReference type="Pfam" id="PF00892"/>
    </source>
</evidence>
<dbReference type="GO" id="GO:0016020">
    <property type="term" value="C:membrane"/>
    <property type="evidence" value="ECO:0007669"/>
    <property type="project" value="InterPro"/>
</dbReference>
<dbReference type="InterPro" id="IPR037185">
    <property type="entry name" value="EmrE-like"/>
</dbReference>
<comment type="caution">
    <text evidence="3">The sequence shown here is derived from an EMBL/GenBank/DDBJ whole genome shotgun (WGS) entry which is preliminary data.</text>
</comment>
<name>A0A2W2BFE5_9BACT</name>
<dbReference type="AlphaFoldDB" id="A0A2W2BFE5"/>
<keyword evidence="4" id="KW-1185">Reference proteome</keyword>
<proteinExistence type="predicted"/>
<feature type="transmembrane region" description="Helical" evidence="1">
    <location>
        <begin position="240"/>
        <end position="262"/>
    </location>
</feature>
<keyword evidence="1" id="KW-0472">Membrane</keyword>
<protein>
    <submittedName>
        <fullName evidence="3">EamA family transporter</fullName>
    </submittedName>
</protein>
<keyword evidence="1" id="KW-1133">Transmembrane helix</keyword>
<accession>A0A2W2BFE5</accession>
<dbReference type="PANTHER" id="PTHR22911:SF79">
    <property type="entry name" value="MOBA-LIKE NTP TRANSFERASE DOMAIN-CONTAINING PROTEIN"/>
    <property type="match status" value="1"/>
</dbReference>
<feature type="transmembrane region" description="Helical" evidence="1">
    <location>
        <begin position="137"/>
        <end position="154"/>
    </location>
</feature>
<feature type="transmembrane region" description="Helical" evidence="1">
    <location>
        <begin position="269"/>
        <end position="289"/>
    </location>
</feature>
<feature type="transmembrane region" description="Helical" evidence="1">
    <location>
        <begin position="295"/>
        <end position="315"/>
    </location>
</feature>
<dbReference type="SUPFAM" id="SSF103481">
    <property type="entry name" value="Multidrug resistance efflux transporter EmrE"/>
    <property type="match status" value="2"/>
</dbReference>
<feature type="transmembrane region" description="Helical" evidence="1">
    <location>
        <begin position="201"/>
        <end position="220"/>
    </location>
</feature>
<feature type="domain" description="EamA" evidence="2">
    <location>
        <begin position="26"/>
        <end position="154"/>
    </location>
</feature>
<dbReference type="EMBL" id="QKTW01000002">
    <property type="protein sequence ID" value="PZF74949.1"/>
    <property type="molecule type" value="Genomic_DNA"/>
</dbReference>
<feature type="transmembrane region" description="Helical" evidence="1">
    <location>
        <begin position="83"/>
        <end position="104"/>
    </location>
</feature>
<feature type="domain" description="EamA" evidence="2">
    <location>
        <begin position="162"/>
        <end position="312"/>
    </location>
</feature>
<dbReference type="OrthoDB" id="9150437at2"/>
<dbReference type="PANTHER" id="PTHR22911">
    <property type="entry name" value="ACYL-MALONYL CONDENSING ENZYME-RELATED"/>
    <property type="match status" value="1"/>
</dbReference>
<dbReference type="InterPro" id="IPR000620">
    <property type="entry name" value="EamA_dom"/>
</dbReference>
<evidence type="ECO:0000313" key="3">
    <source>
        <dbReference type="EMBL" id="PZF74949.1"/>
    </source>
</evidence>
<feature type="transmembrane region" description="Helical" evidence="1">
    <location>
        <begin position="160"/>
        <end position="180"/>
    </location>
</feature>
<organism evidence="3 4">
    <name type="scientific">Taibaiella soli</name>
    <dbReference type="NCBI Taxonomy" id="1649169"/>
    <lineage>
        <taxon>Bacteria</taxon>
        <taxon>Pseudomonadati</taxon>
        <taxon>Bacteroidota</taxon>
        <taxon>Chitinophagia</taxon>
        <taxon>Chitinophagales</taxon>
        <taxon>Chitinophagaceae</taxon>
        <taxon>Taibaiella</taxon>
    </lineage>
</organism>
<feature type="transmembrane region" description="Helical" evidence="1">
    <location>
        <begin position="53"/>
        <end position="71"/>
    </location>
</feature>
<feature type="transmembrane region" description="Helical" evidence="1">
    <location>
        <begin position="110"/>
        <end position="130"/>
    </location>
</feature>
<evidence type="ECO:0000256" key="1">
    <source>
        <dbReference type="SAM" id="Phobius"/>
    </source>
</evidence>
<dbReference type="Pfam" id="PF00892">
    <property type="entry name" value="EamA"/>
    <property type="match status" value="2"/>
</dbReference>
<keyword evidence="1" id="KW-0812">Transmembrane</keyword>
<sequence>MRTSFQLWALRCQLLINFAFEMKKSLLQMHAAVLLWGFTGVLGRQITLDAPVLVWYRMLLTAVFMAVILFYRKQWVKISTRDMLQLIVVGCLIGLHWVAFYAAIKFANVSIALVCLSTASVFTSLLDPLVNKGKYDLKEMALGTLALVGVYLIYSFQVFYATGIVLGVIAAILSSVFTVLNKGIASKYPSRTMVFWEMLSGWGLISIAIGVMLAMGLEKYLVSPDRVGMSLQLLPTNGDWIWLVLLSLCCTVWAQSLALSALKKLSSFTVTLSVNLEPVYGIILAFIFFHENNQLHPGFFIGMGLICLSVVLQMFRLIKPSMSPGFVKEKGGLD</sequence>
<evidence type="ECO:0000313" key="4">
    <source>
        <dbReference type="Proteomes" id="UP000248745"/>
    </source>
</evidence>
<gene>
    <name evidence="3" type="ORF">DN068_01760</name>
</gene>
<reference evidence="3 4" key="1">
    <citation type="submission" date="2018-06" db="EMBL/GenBank/DDBJ databases">
        <title>Mucibacter soli gen. nov., sp. nov., a new member of the family Chitinophagaceae producing mucin.</title>
        <authorList>
            <person name="Kim M.-K."/>
            <person name="Park S."/>
            <person name="Kim T.-S."/>
            <person name="Joung Y."/>
            <person name="Han J.-H."/>
            <person name="Kim S.B."/>
        </authorList>
    </citation>
    <scope>NUCLEOTIDE SEQUENCE [LARGE SCALE GENOMIC DNA]</scope>
    <source>
        <strain evidence="3 4">R1-15</strain>
    </source>
</reference>
<dbReference type="Proteomes" id="UP000248745">
    <property type="component" value="Unassembled WGS sequence"/>
</dbReference>